<dbReference type="Pfam" id="PF14214">
    <property type="entry name" value="Helitron_like_N"/>
    <property type="match status" value="1"/>
</dbReference>
<feature type="compositionally biased region" description="Basic and acidic residues" evidence="1">
    <location>
        <begin position="325"/>
        <end position="339"/>
    </location>
</feature>
<feature type="compositionally biased region" description="Basic and acidic residues" evidence="1">
    <location>
        <begin position="464"/>
        <end position="495"/>
    </location>
</feature>
<keyword evidence="4" id="KW-0347">Helicase</keyword>
<dbReference type="Pfam" id="PF20209">
    <property type="entry name" value="DUF6570"/>
    <property type="match status" value="1"/>
</dbReference>
<evidence type="ECO:0000259" key="2">
    <source>
        <dbReference type="Pfam" id="PF14214"/>
    </source>
</evidence>
<proteinExistence type="predicted"/>
<accession>A0A6S7IFJ3</accession>
<dbReference type="InterPro" id="IPR025476">
    <property type="entry name" value="Helitron_helicase-like"/>
</dbReference>
<evidence type="ECO:0000313" key="4">
    <source>
        <dbReference type="EMBL" id="CAB4015873.1"/>
    </source>
</evidence>
<organism evidence="4 5">
    <name type="scientific">Paramuricea clavata</name>
    <name type="common">Red gorgonian</name>
    <name type="synonym">Violescent sea-whip</name>
    <dbReference type="NCBI Taxonomy" id="317549"/>
    <lineage>
        <taxon>Eukaryota</taxon>
        <taxon>Metazoa</taxon>
        <taxon>Cnidaria</taxon>
        <taxon>Anthozoa</taxon>
        <taxon>Octocorallia</taxon>
        <taxon>Malacalcyonacea</taxon>
        <taxon>Plexauridae</taxon>
        <taxon>Paramuricea</taxon>
    </lineage>
</organism>
<dbReference type="Proteomes" id="UP001152795">
    <property type="component" value="Unassembled WGS sequence"/>
</dbReference>
<feature type="domain" description="DUF6570" evidence="3">
    <location>
        <begin position="587"/>
        <end position="716"/>
    </location>
</feature>
<dbReference type="SUPFAM" id="SSF54001">
    <property type="entry name" value="Cysteine proteinases"/>
    <property type="match status" value="1"/>
</dbReference>
<name>A0A6S7IFJ3_PARCT</name>
<feature type="compositionally biased region" description="Polar residues" evidence="1">
    <location>
        <begin position="725"/>
        <end position="738"/>
    </location>
</feature>
<feature type="compositionally biased region" description="Basic and acidic residues" evidence="1">
    <location>
        <begin position="377"/>
        <end position="387"/>
    </location>
</feature>
<feature type="compositionally biased region" description="Basic and acidic residues" evidence="1">
    <location>
        <begin position="349"/>
        <end position="364"/>
    </location>
</feature>
<dbReference type="EMBL" id="CACRXK020008879">
    <property type="protein sequence ID" value="CAB4015873.1"/>
    <property type="molecule type" value="Genomic_DNA"/>
</dbReference>
<feature type="region of interest" description="Disordered" evidence="1">
    <location>
        <begin position="725"/>
        <end position="765"/>
    </location>
</feature>
<feature type="compositionally biased region" description="Polar residues" evidence="1">
    <location>
        <begin position="313"/>
        <end position="324"/>
    </location>
</feature>
<dbReference type="Gene3D" id="3.90.70.120">
    <property type="match status" value="1"/>
</dbReference>
<keyword evidence="5" id="KW-1185">Reference proteome</keyword>
<comment type="caution">
    <text evidence="4">The sequence shown here is derived from an EMBL/GenBank/DDBJ whole genome shotgun (WGS) entry which is preliminary data.</text>
</comment>
<dbReference type="GO" id="GO:0004386">
    <property type="term" value="F:helicase activity"/>
    <property type="evidence" value="ECO:0007669"/>
    <property type="project" value="UniProtKB-KW"/>
</dbReference>
<feature type="region of interest" description="Disordered" evidence="1">
    <location>
        <begin position="313"/>
        <end position="512"/>
    </location>
</feature>
<dbReference type="InterPro" id="IPR046700">
    <property type="entry name" value="DUF6570"/>
</dbReference>
<keyword evidence="4" id="KW-0378">Hydrolase</keyword>
<dbReference type="PANTHER" id="PTHR40552">
    <property type="entry name" value="AT05186P-RELATED"/>
    <property type="match status" value="1"/>
</dbReference>
<feature type="domain" description="Helitron helicase-like" evidence="2">
    <location>
        <begin position="903"/>
        <end position="1038"/>
    </location>
</feature>
<evidence type="ECO:0000313" key="5">
    <source>
        <dbReference type="Proteomes" id="UP001152795"/>
    </source>
</evidence>
<feature type="compositionally biased region" description="Acidic residues" evidence="1">
    <location>
        <begin position="740"/>
        <end position="755"/>
    </location>
</feature>
<dbReference type="AlphaFoldDB" id="A0A6S7IFJ3"/>
<dbReference type="PANTHER" id="PTHR40552:SF6">
    <property type="entry name" value="FI09606P-RELATED"/>
    <property type="match status" value="1"/>
</dbReference>
<dbReference type="InterPro" id="IPR038765">
    <property type="entry name" value="Papain-like_cys_pep_sf"/>
</dbReference>
<protein>
    <submittedName>
        <fullName evidence="4">ATP-dependent DNA helicase PIF1</fullName>
    </submittedName>
</protein>
<reference evidence="4" key="1">
    <citation type="submission" date="2020-04" db="EMBL/GenBank/DDBJ databases">
        <authorList>
            <person name="Alioto T."/>
            <person name="Alioto T."/>
            <person name="Gomez Garrido J."/>
        </authorList>
    </citation>
    <scope>NUCLEOTIDE SEQUENCE</scope>
    <source>
        <strain evidence="4">A484AB</strain>
    </source>
</reference>
<keyword evidence="4" id="KW-0547">Nucleotide-binding</keyword>
<evidence type="ECO:0000259" key="3">
    <source>
        <dbReference type="Pfam" id="PF20209"/>
    </source>
</evidence>
<evidence type="ECO:0000256" key="1">
    <source>
        <dbReference type="SAM" id="MobiDB-lite"/>
    </source>
</evidence>
<sequence length="1133" mass="130968">MGVSIEIYRIRIGSHNNFVQGRQSMNQMKGKFWNHMLVMFYLEIFYLPCLKNLVTKIESNNEVCMWYTQMVSYHVYVPLLLRLANDVEENPGPINIYDIVDHSFTVRADFNQGNISMFGINAGKQCVAMSIYAIVYNEIKSVNIWDTQMMNMLLINANNLYAIISQHIQKDFLLLTDVPEILSINNDTFNLEYSDSFSGALWMARNNEPYVTLEHAFHEVFDTGNYKACLLTIQANTVAVLMPFPDVFKVFDSHSRDMHGMPAAMGYSVLVSIEGIQNLVHFFHSCNYPGQNSLFELKGVTCHRNISLSNSLDNAANDTTSNNHEQQRKQQESVVEKENGLIAKRKEKRQQESVVERENRLAKQREKRKQAKQQETVLERENRLANRREKKKQAKQQEPVVERENRLAKLREKQREKRQQETVSERENRLAKQREKRKQAKQQETVSERESRLQNQRKARRLKRQNETVEQKEQRLAKVRANYKENKSRRSEENKQCPLSSSQGHLNNDNSVSHNSVSQLIHKFHKSVSTGPLYICSCCDQLWYKHSVCPADRLRLSNPNSTKHLQGIKSVDNIEWLCLTCDKHLKKGKVPPSAITNGMKFPTKPDFFDLNELECRLIAPRLAFQKIMQAPRGRQLKITGNVVNVPADICNTVNMLPRLPQDTGTIKVQLKRRLQYKSSALSLNVRPNKVMQAAAWLVNTSELYREQGITFDQHWLSYFDVTTPSDNENTTVDQSNSTSSEDEWSEDEWSEDEAEIPAGVTDSMLTPTDFVDDTERQHIYNVAPGEGSRPLSIFRDQYSEELAYPGIFLGQRRPDEKQRLTRVYYSEICKSELRRSDRRAAMCIENIFFKTKKMQMKLLLGQSQLAIRKCKMGNRTLTAGELKTPEGLTNLICHDEGYKFLRALRGSPPYFEKAKKDLFAMIRQLGPASLFCSFSSAETKWNHLLRILGKLVDHKDYSDEELDHLNWDEKCRLKPRSHQRPRPGLDLALTWPGPIVTHSHWLDAQLQAKAIRRQYKRPCVPLKVEYQQRGSPHIHMLIWLENAPVFGVDKDEDPPMRSTQILHPLDDNASDTTIRARKELWKNIKNKLNDLKEGEDAQKGMSDLLRNACAEAKEGNSTIKQQVRDIGNKFLNS</sequence>
<dbReference type="OrthoDB" id="5989338at2759"/>
<gene>
    <name evidence="4" type="ORF">PACLA_8A078979</name>
</gene>
<feature type="compositionally biased region" description="Polar residues" evidence="1">
    <location>
        <begin position="497"/>
        <end position="506"/>
    </location>
</feature>
<keyword evidence="4" id="KW-0067">ATP-binding</keyword>
<feature type="compositionally biased region" description="Basic and acidic residues" evidence="1">
    <location>
        <begin position="400"/>
        <end position="433"/>
    </location>
</feature>